<dbReference type="InterPro" id="IPR038610">
    <property type="entry name" value="FliK-like_C_sf"/>
</dbReference>
<evidence type="ECO:0000256" key="3">
    <source>
        <dbReference type="ARBA" id="ARBA00022795"/>
    </source>
</evidence>
<name>A0A285U5I3_9BACL</name>
<dbReference type="EMBL" id="OBQC01000001">
    <property type="protein sequence ID" value="SOC35531.1"/>
    <property type="molecule type" value="Genomic_DNA"/>
</dbReference>
<dbReference type="RefSeq" id="WP_097148011.1">
    <property type="nucleotide sequence ID" value="NZ_OBQC01000001.1"/>
</dbReference>
<dbReference type="PRINTS" id="PR01007">
    <property type="entry name" value="FLGHOOKFLIK"/>
</dbReference>
<dbReference type="Gene3D" id="3.30.750.140">
    <property type="match status" value="1"/>
</dbReference>
<dbReference type="CDD" id="cd17470">
    <property type="entry name" value="T3SS_Flik_C"/>
    <property type="match status" value="1"/>
</dbReference>
<sequence length="444" mass="49331">MNLGIMQLNTVAMNSASKTKLNAMSQTTSLNNVTESDSKFGAIFSKVMSEQNNVMDSTEGNDVDLNQLSELVNSESLEEVLDILGIPHDEGILTIQTSDEQSFKSIDELMNLEDLLALLNIDQSQQQNVLEQVLSTEQLDLNINDVWQLIQLVNEQAPDLITQLTTSLQGEHKVTPKEAEQLLKLLKLAETIGKSSDLIGEQPIQLGNLKAILNEINELINGNQEKVNQSSTIDKVQSQLLNSTQSVSIQNSNTSNISIQSFQQIVEKLNSTSETQATTAIGQQTNVTVPKTVTITLPVEKSAQGEALVKEIQQLIGRGQFSNGQGTMKLLLKLYPENLGSIRIEVMQKDGVLSVRLLASTPQAKELLDSQINQLKTSFAQANIQMDRIDIAQSLQDPDRNLRDQNLFSNFFRQQQESENDQEEQNDEDEEQLSFQDYLINEGV</sequence>
<evidence type="ECO:0000313" key="7">
    <source>
        <dbReference type="Proteomes" id="UP000219252"/>
    </source>
</evidence>
<dbReference type="AlphaFoldDB" id="A0A285U5I3"/>
<feature type="domain" description="Flagellar hook-length control protein-like C-terminal" evidence="5">
    <location>
        <begin position="319"/>
        <end position="395"/>
    </location>
</feature>
<protein>
    <submittedName>
        <fullName evidence="6">Flagellar hook-length control protein FliK</fullName>
    </submittedName>
</protein>
<organism evidence="6 7">
    <name type="scientific">Ureibacillus acetophenoni</name>
    <dbReference type="NCBI Taxonomy" id="614649"/>
    <lineage>
        <taxon>Bacteria</taxon>
        <taxon>Bacillati</taxon>
        <taxon>Bacillota</taxon>
        <taxon>Bacilli</taxon>
        <taxon>Bacillales</taxon>
        <taxon>Caryophanaceae</taxon>
        <taxon>Ureibacillus</taxon>
    </lineage>
</organism>
<feature type="region of interest" description="Disordered" evidence="4">
    <location>
        <begin position="415"/>
        <end position="436"/>
    </location>
</feature>
<keyword evidence="6" id="KW-0969">Cilium</keyword>
<evidence type="ECO:0000256" key="1">
    <source>
        <dbReference type="ARBA" id="ARBA00003944"/>
    </source>
</evidence>
<evidence type="ECO:0000256" key="4">
    <source>
        <dbReference type="SAM" id="MobiDB-lite"/>
    </source>
</evidence>
<keyword evidence="6" id="KW-0282">Flagellum</keyword>
<comment type="similarity">
    <text evidence="2">Belongs to the FliK family.</text>
</comment>
<comment type="function">
    <text evidence="1">Controls the length of the flagellar hook.</text>
</comment>
<dbReference type="GO" id="GO:0009424">
    <property type="term" value="C:bacterial-type flagellum hook"/>
    <property type="evidence" value="ECO:0007669"/>
    <property type="project" value="InterPro"/>
</dbReference>
<keyword evidence="3" id="KW-1005">Bacterial flagellum biogenesis</keyword>
<evidence type="ECO:0000259" key="5">
    <source>
        <dbReference type="Pfam" id="PF02120"/>
    </source>
</evidence>
<dbReference type="InterPro" id="IPR001635">
    <property type="entry name" value="Flag_hook_Flik"/>
</dbReference>
<keyword evidence="7" id="KW-1185">Reference proteome</keyword>
<reference evidence="7" key="1">
    <citation type="submission" date="2017-08" db="EMBL/GenBank/DDBJ databases">
        <authorList>
            <person name="Varghese N."/>
            <person name="Submissions S."/>
        </authorList>
    </citation>
    <scope>NUCLEOTIDE SEQUENCE [LARGE SCALE GENOMIC DNA]</scope>
    <source>
        <strain evidence="7">JC23</strain>
    </source>
</reference>
<dbReference type="Pfam" id="PF02120">
    <property type="entry name" value="Flg_hook"/>
    <property type="match status" value="1"/>
</dbReference>
<dbReference type="GO" id="GO:0044780">
    <property type="term" value="P:bacterial-type flagellum assembly"/>
    <property type="evidence" value="ECO:0007669"/>
    <property type="project" value="InterPro"/>
</dbReference>
<keyword evidence="6" id="KW-0966">Cell projection</keyword>
<evidence type="ECO:0000313" key="6">
    <source>
        <dbReference type="EMBL" id="SOC35531.1"/>
    </source>
</evidence>
<feature type="compositionally biased region" description="Acidic residues" evidence="4">
    <location>
        <begin position="418"/>
        <end position="432"/>
    </location>
</feature>
<evidence type="ECO:0000256" key="2">
    <source>
        <dbReference type="ARBA" id="ARBA00009149"/>
    </source>
</evidence>
<dbReference type="Proteomes" id="UP000219252">
    <property type="component" value="Unassembled WGS sequence"/>
</dbReference>
<accession>A0A285U5I3</accession>
<dbReference type="InterPro" id="IPR021136">
    <property type="entry name" value="Flagellar_hook_control-like_C"/>
</dbReference>
<proteinExistence type="inferred from homology"/>
<dbReference type="OrthoDB" id="2112988at2"/>
<gene>
    <name evidence="6" type="ORF">SAMN05877842_101474</name>
</gene>